<keyword evidence="9 10" id="KW-0012">Acyltransferase</keyword>
<dbReference type="NCBIfam" id="NF006829">
    <property type="entry name" value="PRK09352.1"/>
    <property type="match status" value="1"/>
</dbReference>
<dbReference type="GO" id="GO:0044550">
    <property type="term" value="P:secondary metabolite biosynthetic process"/>
    <property type="evidence" value="ECO:0007669"/>
    <property type="project" value="TreeGrafter"/>
</dbReference>
<dbReference type="PANTHER" id="PTHR34069:SF2">
    <property type="entry name" value="BETA-KETOACYL-[ACYL-CARRIER-PROTEIN] SYNTHASE III"/>
    <property type="match status" value="1"/>
</dbReference>
<dbReference type="PANTHER" id="PTHR34069">
    <property type="entry name" value="3-OXOACYL-[ACYL-CARRIER-PROTEIN] SYNTHASE 3"/>
    <property type="match status" value="1"/>
</dbReference>
<evidence type="ECO:0000256" key="3">
    <source>
        <dbReference type="ARBA" id="ARBA00022516"/>
    </source>
</evidence>
<dbReference type="Pfam" id="PF08545">
    <property type="entry name" value="ACP_syn_III"/>
    <property type="match status" value="1"/>
</dbReference>
<proteinExistence type="inferred from homology"/>
<keyword evidence="7 10" id="KW-0275">Fatty acid biosynthesis</keyword>
<dbReference type="GO" id="GO:0006633">
    <property type="term" value="P:fatty acid biosynthetic process"/>
    <property type="evidence" value="ECO:0007669"/>
    <property type="project" value="UniProtKB-UniRule"/>
</dbReference>
<dbReference type="NCBIfam" id="TIGR00747">
    <property type="entry name" value="fabH"/>
    <property type="match status" value="1"/>
</dbReference>
<gene>
    <name evidence="10" type="primary">fabH</name>
    <name evidence="13" type="ORF">HNR50_001198</name>
</gene>
<keyword evidence="8 10" id="KW-0511">Multifunctional enzyme</keyword>
<dbReference type="RefSeq" id="WP_184744878.1">
    <property type="nucleotide sequence ID" value="NZ_JACHGJ010000002.1"/>
</dbReference>
<evidence type="ECO:0000256" key="8">
    <source>
        <dbReference type="ARBA" id="ARBA00023268"/>
    </source>
</evidence>
<evidence type="ECO:0000256" key="5">
    <source>
        <dbReference type="ARBA" id="ARBA00022832"/>
    </source>
</evidence>
<comment type="domain">
    <text evidence="10">The last Arg residue of the ACP-binding site is essential for the weak association between ACP/AcpP and FabH.</text>
</comment>
<dbReference type="SUPFAM" id="SSF53901">
    <property type="entry name" value="Thiolase-like"/>
    <property type="match status" value="1"/>
</dbReference>
<accession>A0A841R932</accession>
<comment type="similarity">
    <text evidence="1 10">Belongs to the thiolase-like superfamily. FabH family.</text>
</comment>
<feature type="active site" evidence="10">
    <location>
        <position position="115"/>
    </location>
</feature>
<evidence type="ECO:0000256" key="4">
    <source>
        <dbReference type="ARBA" id="ARBA00022679"/>
    </source>
</evidence>
<dbReference type="InterPro" id="IPR016039">
    <property type="entry name" value="Thiolase-like"/>
</dbReference>
<feature type="region of interest" description="ACP-binding" evidence="10">
    <location>
        <begin position="256"/>
        <end position="260"/>
    </location>
</feature>
<evidence type="ECO:0000259" key="11">
    <source>
        <dbReference type="Pfam" id="PF08541"/>
    </source>
</evidence>
<organism evidence="13 14">
    <name type="scientific">Spirochaeta isovalerica</name>
    <dbReference type="NCBI Taxonomy" id="150"/>
    <lineage>
        <taxon>Bacteria</taxon>
        <taxon>Pseudomonadati</taxon>
        <taxon>Spirochaetota</taxon>
        <taxon>Spirochaetia</taxon>
        <taxon>Spirochaetales</taxon>
        <taxon>Spirochaetaceae</taxon>
        <taxon>Spirochaeta</taxon>
    </lineage>
</organism>
<feature type="domain" description="Beta-ketoacyl-[acyl-carrier-protein] synthase III N-terminal" evidence="12">
    <location>
        <begin position="109"/>
        <end position="187"/>
    </location>
</feature>
<dbReference type="InterPro" id="IPR013747">
    <property type="entry name" value="ACP_syn_III_C"/>
</dbReference>
<dbReference type="AlphaFoldDB" id="A0A841R932"/>
<dbReference type="CDD" id="cd00830">
    <property type="entry name" value="KAS_III"/>
    <property type="match status" value="1"/>
</dbReference>
<comment type="subcellular location">
    <subcellularLocation>
        <location evidence="10">Cytoplasm</location>
    </subcellularLocation>
</comment>
<evidence type="ECO:0000259" key="12">
    <source>
        <dbReference type="Pfam" id="PF08545"/>
    </source>
</evidence>
<comment type="caution">
    <text evidence="13">The sequence shown here is derived from an EMBL/GenBank/DDBJ whole genome shotgun (WGS) entry which is preliminary data.</text>
</comment>
<keyword evidence="3 10" id="KW-0444">Lipid biosynthesis</keyword>
<keyword evidence="4 10" id="KW-0808">Transferase</keyword>
<reference evidence="13 14" key="1">
    <citation type="submission" date="2020-08" db="EMBL/GenBank/DDBJ databases">
        <title>Genomic Encyclopedia of Type Strains, Phase IV (KMG-IV): sequencing the most valuable type-strain genomes for metagenomic binning, comparative biology and taxonomic classification.</title>
        <authorList>
            <person name="Goeker M."/>
        </authorList>
    </citation>
    <scope>NUCLEOTIDE SEQUENCE [LARGE SCALE GENOMIC DNA]</scope>
    <source>
        <strain evidence="13 14">DSM 2461</strain>
    </source>
</reference>
<evidence type="ECO:0000256" key="7">
    <source>
        <dbReference type="ARBA" id="ARBA00023160"/>
    </source>
</evidence>
<evidence type="ECO:0000256" key="2">
    <source>
        <dbReference type="ARBA" id="ARBA00022490"/>
    </source>
</evidence>
<dbReference type="Proteomes" id="UP000587760">
    <property type="component" value="Unassembled WGS sequence"/>
</dbReference>
<dbReference type="GO" id="GO:0004315">
    <property type="term" value="F:3-oxoacyl-[acyl-carrier-protein] synthase activity"/>
    <property type="evidence" value="ECO:0007669"/>
    <property type="project" value="InterPro"/>
</dbReference>
<keyword evidence="2 10" id="KW-0963">Cytoplasm</keyword>
<feature type="active site" evidence="10">
    <location>
        <position position="255"/>
    </location>
</feature>
<dbReference type="InterPro" id="IPR013751">
    <property type="entry name" value="ACP_syn_III_N"/>
</dbReference>
<feature type="active site" evidence="10">
    <location>
        <position position="285"/>
    </location>
</feature>
<dbReference type="InterPro" id="IPR004655">
    <property type="entry name" value="FabH"/>
</dbReference>
<sequence length="328" mass="35744">MAVEILSVGAYTPPNRVSNDQLAEIYNIDTSDEWIRSHTGIGSRYIASEEETCTDIAHQASLRALEKAGVTVDELDCIIFTTSTPDYKIFPASASILQDKLGAKNAGAFDLAQGCTGFIYGLEVGRSMILGGMKKVLVVGAEKLSTYLNWNDRSTCVLFGDGAGAVVLSHTNEDKSDIFDKYLRSEGSGAEALKVHKGGSKNPLVIGEPVDEDSFIFMDGRQVYNFAVRSVTEVIRILMEKHNISIDDLKYIVPHQANQRIIQAAAKRLGMSMDKFYLNIEEFANTSAATIPIALNEMDEKGLLEKGDLILTVGFGAGLAYGGNLLRW</sequence>
<evidence type="ECO:0000313" key="13">
    <source>
        <dbReference type="EMBL" id="MBB6479540.1"/>
    </source>
</evidence>
<keyword evidence="14" id="KW-1185">Reference proteome</keyword>
<dbReference type="UniPathway" id="UPA00094"/>
<evidence type="ECO:0000256" key="6">
    <source>
        <dbReference type="ARBA" id="ARBA00023098"/>
    </source>
</evidence>
<evidence type="ECO:0000256" key="10">
    <source>
        <dbReference type="HAMAP-Rule" id="MF_01815"/>
    </source>
</evidence>
<name>A0A841R932_9SPIO</name>
<dbReference type="Gene3D" id="3.40.47.10">
    <property type="match status" value="1"/>
</dbReference>
<comment type="subunit">
    <text evidence="10">Homodimer.</text>
</comment>
<dbReference type="Pfam" id="PF08541">
    <property type="entry name" value="ACP_syn_III_C"/>
    <property type="match status" value="1"/>
</dbReference>
<dbReference type="GO" id="GO:0005737">
    <property type="term" value="C:cytoplasm"/>
    <property type="evidence" value="ECO:0007669"/>
    <property type="project" value="UniProtKB-SubCell"/>
</dbReference>
<comment type="pathway">
    <text evidence="10">Lipid metabolism; fatty acid biosynthesis.</text>
</comment>
<evidence type="ECO:0000256" key="1">
    <source>
        <dbReference type="ARBA" id="ARBA00008642"/>
    </source>
</evidence>
<keyword evidence="5 10" id="KW-0276">Fatty acid metabolism</keyword>
<dbReference type="EC" id="2.3.1.180" evidence="10"/>
<evidence type="ECO:0000313" key="14">
    <source>
        <dbReference type="Proteomes" id="UP000587760"/>
    </source>
</evidence>
<dbReference type="HAMAP" id="MF_01815">
    <property type="entry name" value="FabH"/>
    <property type="match status" value="1"/>
</dbReference>
<keyword evidence="6 10" id="KW-0443">Lipid metabolism</keyword>
<protein>
    <recommendedName>
        <fullName evidence="10">Beta-ketoacyl-[acyl-carrier-protein] synthase III</fullName>
        <shortName evidence="10">Beta-ketoacyl-ACP synthase III</shortName>
        <shortName evidence="10">KAS III</shortName>
        <ecNumber evidence="10">2.3.1.180</ecNumber>
    </recommendedName>
    <alternativeName>
        <fullName evidence="10">3-oxoacyl-[acyl-carrier-protein] synthase 3</fullName>
    </alternativeName>
    <alternativeName>
        <fullName evidence="10">3-oxoacyl-[acyl-carrier-protein] synthase III</fullName>
    </alternativeName>
</protein>
<comment type="function">
    <text evidence="10">Catalyzes the condensation reaction of fatty acid synthesis by the addition to an acyl acceptor of two carbons from malonyl-ACP. Catalyzes the first condensation reaction which initiates fatty acid synthesis and may therefore play a role in governing the total rate of fatty acid production. Possesses both acetoacetyl-ACP synthase and acetyl transacylase activities. Its substrate specificity determines the biosynthesis of branched-chain and/or straight-chain of fatty acids.</text>
</comment>
<dbReference type="GO" id="GO:0033818">
    <property type="term" value="F:beta-ketoacyl-acyl-carrier-protein synthase III activity"/>
    <property type="evidence" value="ECO:0007669"/>
    <property type="project" value="UniProtKB-UniRule"/>
</dbReference>
<evidence type="ECO:0000256" key="9">
    <source>
        <dbReference type="ARBA" id="ARBA00023315"/>
    </source>
</evidence>
<feature type="domain" description="Beta-ketoacyl-[acyl-carrier-protein] synthase III C-terminal" evidence="11">
    <location>
        <begin position="239"/>
        <end position="328"/>
    </location>
</feature>
<dbReference type="EMBL" id="JACHGJ010000002">
    <property type="protein sequence ID" value="MBB6479540.1"/>
    <property type="molecule type" value="Genomic_DNA"/>
</dbReference>
<comment type="catalytic activity">
    <reaction evidence="10">
        <text>malonyl-[ACP] + acetyl-CoA + H(+) = 3-oxobutanoyl-[ACP] + CO2 + CoA</text>
        <dbReference type="Rhea" id="RHEA:12080"/>
        <dbReference type="Rhea" id="RHEA-COMP:9623"/>
        <dbReference type="Rhea" id="RHEA-COMP:9625"/>
        <dbReference type="ChEBI" id="CHEBI:15378"/>
        <dbReference type="ChEBI" id="CHEBI:16526"/>
        <dbReference type="ChEBI" id="CHEBI:57287"/>
        <dbReference type="ChEBI" id="CHEBI:57288"/>
        <dbReference type="ChEBI" id="CHEBI:78449"/>
        <dbReference type="ChEBI" id="CHEBI:78450"/>
        <dbReference type="EC" id="2.3.1.180"/>
    </reaction>
</comment>